<dbReference type="EMBL" id="MU157864">
    <property type="protein sequence ID" value="KAF9527150.1"/>
    <property type="molecule type" value="Genomic_DNA"/>
</dbReference>
<dbReference type="InterPro" id="IPR056884">
    <property type="entry name" value="NPHP3-like_N"/>
</dbReference>
<dbReference type="InterPro" id="IPR027417">
    <property type="entry name" value="P-loop_NTPase"/>
</dbReference>
<feature type="domain" description="NACHT" evidence="2">
    <location>
        <begin position="96"/>
        <end position="248"/>
    </location>
</feature>
<dbReference type="SUPFAM" id="SSF52540">
    <property type="entry name" value="P-loop containing nucleoside triphosphate hydrolases"/>
    <property type="match status" value="1"/>
</dbReference>
<proteinExistence type="predicted"/>
<evidence type="ECO:0000313" key="4">
    <source>
        <dbReference type="Proteomes" id="UP000807306"/>
    </source>
</evidence>
<gene>
    <name evidence="3" type="ORF">CPB83DRAFT_856836</name>
</gene>
<comment type="caution">
    <text evidence="3">The sequence shown here is derived from an EMBL/GenBank/DDBJ whole genome shotgun (WGS) entry which is preliminary data.</text>
</comment>
<reference evidence="3" key="1">
    <citation type="submission" date="2020-11" db="EMBL/GenBank/DDBJ databases">
        <authorList>
            <consortium name="DOE Joint Genome Institute"/>
            <person name="Ahrendt S."/>
            <person name="Riley R."/>
            <person name="Andreopoulos W."/>
            <person name="Labutti K."/>
            <person name="Pangilinan J."/>
            <person name="Ruiz-Duenas F.J."/>
            <person name="Barrasa J.M."/>
            <person name="Sanchez-Garcia M."/>
            <person name="Camarero S."/>
            <person name="Miyauchi S."/>
            <person name="Serrano A."/>
            <person name="Linde D."/>
            <person name="Babiker R."/>
            <person name="Drula E."/>
            <person name="Ayuso-Fernandez I."/>
            <person name="Pacheco R."/>
            <person name="Padilla G."/>
            <person name="Ferreira P."/>
            <person name="Barriuso J."/>
            <person name="Kellner H."/>
            <person name="Castanera R."/>
            <person name="Alfaro M."/>
            <person name="Ramirez L."/>
            <person name="Pisabarro A.G."/>
            <person name="Kuo A."/>
            <person name="Tritt A."/>
            <person name="Lipzen A."/>
            <person name="He G."/>
            <person name="Yan M."/>
            <person name="Ng V."/>
            <person name="Cullen D."/>
            <person name="Martin F."/>
            <person name="Rosso M.-N."/>
            <person name="Henrissat B."/>
            <person name="Hibbett D."/>
            <person name="Martinez A.T."/>
            <person name="Grigoriev I.V."/>
        </authorList>
    </citation>
    <scope>NUCLEOTIDE SEQUENCE</scope>
    <source>
        <strain evidence="3">CBS 506.95</strain>
    </source>
</reference>
<dbReference type="Gene3D" id="3.40.50.300">
    <property type="entry name" value="P-loop containing nucleotide triphosphate hydrolases"/>
    <property type="match status" value="1"/>
</dbReference>
<dbReference type="Pfam" id="PF24883">
    <property type="entry name" value="NPHP3_N"/>
    <property type="match status" value="1"/>
</dbReference>
<protein>
    <recommendedName>
        <fullName evidence="2">NACHT domain-containing protein</fullName>
    </recommendedName>
</protein>
<sequence>MEDSSSGDLPARQAMIHGQNISISGGIFTLNINGQQSDPENRDLDVIKHMLGQNFAACATHDNNDVQDFPKCHPGTRTAILQDLHNWIRASTELTTLMWFFGPAGSGKSAIARSLADIMAQEGGLAASFFFLRSDRRRNTTKDVVTTLVFQIAHSIPIIRSFLSKALTGNLDILHRSLATQFDVLLIKPFTQLVASLKTANLLSPMIIIIDGLDECEDRNARSSLLQVIGAASRSLPHFIKFLIVSRPEVDIDSQFQQINPQFCLKRELLADLQAYEDVRRYLEDEFTRIRHTHPLRSTLNEHWVSDRVIELLVENSSGFWIYATTVTKYVDYAADNPMRALQVVLGLRSSSRRPLDQLDALYRGILTASRVDAQVLHDILYVVAGYNDLGMSHWQGLNSVPPTDLMVEDVLSLEAHDVELALVDIRSLIAFNQVAKRGHWVATDDNGRGPNMVIFHHKSFTDFLFDDHRSREFHVDIKVACTMIAKGCLKALSNPDFLTQHHWRGFDSSVQWKYLPDYTGWWEREFYHTLLTESCRKATPDSDLVNLFLQYDPWDTECPFEFEFDHAQRFVTSIFLFDALKNNPEAFQETEVSSHLQRRLDEVFLSAFHALSSQQVGAMTQYFTLSSRIPGDGPFTLRKGIWRDVLEENPVETFDWLSSWFFRNVRHICHSYAFDLLHSRERAKIFFIDEDKMKASMLWLINEGPIGAVTQENRVLLLVLQIFHPQWIQQDDRHALFFLLPRVASIAANQHLSDPVLRGILQCKAAQSSDGQCHVDVWCNTLNCRECTATKRFPRPIPLAVLQSVRGASQPPFDRLVWNEHALEITKTLVSKDWRDWKIIRENAIIAFHCTFHRAGSSGESSRPSAVNVLRRH</sequence>
<dbReference type="InterPro" id="IPR007111">
    <property type="entry name" value="NACHT_NTPase"/>
</dbReference>
<keyword evidence="1" id="KW-0677">Repeat</keyword>
<accession>A0A9P6JP06</accession>
<evidence type="ECO:0000256" key="1">
    <source>
        <dbReference type="ARBA" id="ARBA00022737"/>
    </source>
</evidence>
<dbReference type="PANTHER" id="PTHR10039:SF14">
    <property type="entry name" value="NACHT DOMAIN-CONTAINING PROTEIN"/>
    <property type="match status" value="1"/>
</dbReference>
<dbReference type="PROSITE" id="PS50837">
    <property type="entry name" value="NACHT"/>
    <property type="match status" value="1"/>
</dbReference>
<name>A0A9P6JP06_9AGAR</name>
<evidence type="ECO:0000259" key="2">
    <source>
        <dbReference type="PROSITE" id="PS50837"/>
    </source>
</evidence>
<keyword evidence="4" id="KW-1185">Reference proteome</keyword>
<dbReference type="PANTHER" id="PTHR10039">
    <property type="entry name" value="AMELOGENIN"/>
    <property type="match status" value="1"/>
</dbReference>
<dbReference type="Proteomes" id="UP000807306">
    <property type="component" value="Unassembled WGS sequence"/>
</dbReference>
<evidence type="ECO:0000313" key="3">
    <source>
        <dbReference type="EMBL" id="KAF9527150.1"/>
    </source>
</evidence>
<dbReference type="OrthoDB" id="4760524at2759"/>
<organism evidence="3 4">
    <name type="scientific">Crepidotus variabilis</name>
    <dbReference type="NCBI Taxonomy" id="179855"/>
    <lineage>
        <taxon>Eukaryota</taxon>
        <taxon>Fungi</taxon>
        <taxon>Dikarya</taxon>
        <taxon>Basidiomycota</taxon>
        <taxon>Agaricomycotina</taxon>
        <taxon>Agaricomycetes</taxon>
        <taxon>Agaricomycetidae</taxon>
        <taxon>Agaricales</taxon>
        <taxon>Agaricineae</taxon>
        <taxon>Crepidotaceae</taxon>
        <taxon>Crepidotus</taxon>
    </lineage>
</organism>
<dbReference type="AlphaFoldDB" id="A0A9P6JP06"/>